<organism evidence="1 2">
    <name type="scientific">Rotaria magnacalcarata</name>
    <dbReference type="NCBI Taxonomy" id="392030"/>
    <lineage>
        <taxon>Eukaryota</taxon>
        <taxon>Metazoa</taxon>
        <taxon>Spiralia</taxon>
        <taxon>Gnathifera</taxon>
        <taxon>Rotifera</taxon>
        <taxon>Eurotatoria</taxon>
        <taxon>Bdelloidea</taxon>
        <taxon>Philodinida</taxon>
        <taxon>Philodinidae</taxon>
        <taxon>Rotaria</taxon>
    </lineage>
</organism>
<accession>A0A8S3JUG0</accession>
<dbReference type="AlphaFoldDB" id="A0A8S3JUG0"/>
<evidence type="ECO:0000313" key="2">
    <source>
        <dbReference type="Proteomes" id="UP000676336"/>
    </source>
</evidence>
<dbReference type="EMBL" id="CAJOBI010350404">
    <property type="protein sequence ID" value="CAF5220822.1"/>
    <property type="molecule type" value="Genomic_DNA"/>
</dbReference>
<protein>
    <submittedName>
        <fullName evidence="1">Uncharacterized protein</fullName>
    </submittedName>
</protein>
<dbReference type="Proteomes" id="UP000676336">
    <property type="component" value="Unassembled WGS sequence"/>
</dbReference>
<evidence type="ECO:0000313" key="1">
    <source>
        <dbReference type="EMBL" id="CAF5220822.1"/>
    </source>
</evidence>
<proteinExistence type="predicted"/>
<name>A0A8S3JUG0_9BILA</name>
<reference evidence="1" key="1">
    <citation type="submission" date="2021-02" db="EMBL/GenBank/DDBJ databases">
        <authorList>
            <person name="Nowell W R."/>
        </authorList>
    </citation>
    <scope>NUCLEOTIDE SEQUENCE</scope>
</reference>
<feature type="non-terminal residue" evidence="1">
    <location>
        <position position="1"/>
    </location>
</feature>
<gene>
    <name evidence="1" type="ORF">SMN809_LOCUS82069</name>
</gene>
<comment type="caution">
    <text evidence="1">The sequence shown here is derived from an EMBL/GenBank/DDBJ whole genome shotgun (WGS) entry which is preliminary data.</text>
</comment>
<sequence length="50" mass="5491">LNMPTNESTVPIRILYNIAAPYSGPARTIGGVVIGYLGKYDSENRSFVFK</sequence>